<reference evidence="1 2" key="1">
    <citation type="submission" date="2019-04" db="EMBL/GenBank/DDBJ databases">
        <authorList>
            <consortium name="DOE Joint Genome Institute"/>
            <person name="Mondo S."/>
            <person name="Kjaerbolling I."/>
            <person name="Vesth T."/>
            <person name="Frisvad J.C."/>
            <person name="Nybo J.L."/>
            <person name="Theobald S."/>
            <person name="Kildgaard S."/>
            <person name="Isbrandt T."/>
            <person name="Kuo A."/>
            <person name="Sato A."/>
            <person name="Lyhne E.K."/>
            <person name="Kogle M.E."/>
            <person name="Wiebenga A."/>
            <person name="Kun R.S."/>
            <person name="Lubbers R.J."/>
            <person name="Makela M.R."/>
            <person name="Barry K."/>
            <person name="Chovatia M."/>
            <person name="Clum A."/>
            <person name="Daum C."/>
            <person name="Haridas S."/>
            <person name="He G."/>
            <person name="LaButti K."/>
            <person name="Lipzen A."/>
            <person name="Riley R."/>
            <person name="Salamov A."/>
            <person name="Simmons B.A."/>
            <person name="Magnuson J.K."/>
            <person name="Henrissat B."/>
            <person name="Mortensen U.H."/>
            <person name="Larsen T.O."/>
            <person name="Devries R.P."/>
            <person name="Grigoriev I.V."/>
            <person name="Machida M."/>
            <person name="Baker S.E."/>
            <person name="Andersen M.R."/>
            <person name="Cantor M.N."/>
            <person name="Hua S.X."/>
        </authorList>
    </citation>
    <scope>NUCLEOTIDE SEQUENCE [LARGE SCALE GENOMIC DNA]</scope>
    <source>
        <strain evidence="1 2">CBS 119388</strain>
    </source>
</reference>
<dbReference type="EMBL" id="ML736916">
    <property type="protein sequence ID" value="KAE8397143.1"/>
    <property type="molecule type" value="Genomic_DNA"/>
</dbReference>
<evidence type="ECO:0000313" key="2">
    <source>
        <dbReference type="Proteomes" id="UP000325579"/>
    </source>
</evidence>
<dbReference type="AlphaFoldDB" id="A0A5N7CU58"/>
<accession>A0A5N7CU58</accession>
<dbReference type="Proteomes" id="UP000325579">
    <property type="component" value="Unassembled WGS sequence"/>
</dbReference>
<dbReference type="GeneID" id="43668602"/>
<sequence length="62" mass="6798">QALSVAGSDVRYLEAVHRASGTSSCSNLAFILSRYCFSFRLCAFFPTSDRFGSNVFDTIFCG</sequence>
<evidence type="ECO:0000313" key="1">
    <source>
        <dbReference type="EMBL" id="KAE8397143.1"/>
    </source>
</evidence>
<keyword evidence="2" id="KW-1185">Reference proteome</keyword>
<gene>
    <name evidence="1" type="ORF">BDV37DRAFT_266399</name>
</gene>
<feature type="non-terminal residue" evidence="1">
    <location>
        <position position="1"/>
    </location>
</feature>
<proteinExistence type="predicted"/>
<organism evidence="1 2">
    <name type="scientific">Aspergillus pseudonomiae</name>
    <dbReference type="NCBI Taxonomy" id="1506151"/>
    <lineage>
        <taxon>Eukaryota</taxon>
        <taxon>Fungi</taxon>
        <taxon>Dikarya</taxon>
        <taxon>Ascomycota</taxon>
        <taxon>Pezizomycotina</taxon>
        <taxon>Eurotiomycetes</taxon>
        <taxon>Eurotiomycetidae</taxon>
        <taxon>Eurotiales</taxon>
        <taxon>Aspergillaceae</taxon>
        <taxon>Aspergillus</taxon>
        <taxon>Aspergillus subgen. Circumdati</taxon>
    </lineage>
</organism>
<protein>
    <submittedName>
        <fullName evidence="1">Uncharacterized protein</fullName>
    </submittedName>
</protein>
<dbReference type="RefSeq" id="XP_031934462.1">
    <property type="nucleotide sequence ID" value="XM_032083911.1"/>
</dbReference>
<name>A0A5N7CU58_9EURO</name>
<dbReference type="OrthoDB" id="4517120at2759"/>